<dbReference type="GO" id="GO:0006567">
    <property type="term" value="P:L-threonine catabolic process"/>
    <property type="evidence" value="ECO:0007669"/>
    <property type="project" value="InterPro"/>
</dbReference>
<dbReference type="GO" id="GO:0006565">
    <property type="term" value="P:L-serine catabolic process"/>
    <property type="evidence" value="ECO:0007669"/>
    <property type="project" value="TreeGrafter"/>
</dbReference>
<keyword evidence="9" id="KW-0663">Pyridoxal phosphate</keyword>
<dbReference type="EC" id="4.3.1.19" evidence="6"/>
<feature type="domain" description="ACT" evidence="14">
    <location>
        <begin position="372"/>
        <end position="448"/>
    </location>
</feature>
<dbReference type="CDD" id="cd01562">
    <property type="entry name" value="Thr-dehyd"/>
    <property type="match status" value="1"/>
</dbReference>
<dbReference type="STRING" id="419015.HMPREF3214_01710"/>
<evidence type="ECO:0000256" key="6">
    <source>
        <dbReference type="ARBA" id="ARBA00012096"/>
    </source>
</evidence>
<dbReference type="InterPro" id="IPR044561">
    <property type="entry name" value="ACT_ThrD-II-like"/>
</dbReference>
<dbReference type="Proteomes" id="UP000016519">
    <property type="component" value="Unassembled WGS sequence"/>
</dbReference>
<dbReference type="GO" id="GO:0003941">
    <property type="term" value="F:L-serine ammonia-lyase activity"/>
    <property type="evidence" value="ECO:0007669"/>
    <property type="project" value="TreeGrafter"/>
</dbReference>
<dbReference type="InterPro" id="IPR001926">
    <property type="entry name" value="TrpB-like_PALP"/>
</dbReference>
<protein>
    <recommendedName>
        <fullName evidence="7">L-threonine dehydratase catabolic TdcB</fullName>
        <ecNumber evidence="6">4.3.1.19</ecNumber>
    </recommendedName>
    <alternativeName>
        <fullName evidence="12">Threonine deaminase</fullName>
    </alternativeName>
</protein>
<comment type="subunit">
    <text evidence="5">In the native structure, TdcB is in a dimeric form, whereas in the TdcB-AMP complex, it exists in a tetrameric form (dimer of dimers).</text>
</comment>
<dbReference type="CDD" id="cd04886">
    <property type="entry name" value="ACT_ThrD-II-like"/>
    <property type="match status" value="1"/>
</dbReference>
<gene>
    <name evidence="15" type="ORF">HMPREF9244_00086</name>
</gene>
<dbReference type="Gene3D" id="3.30.70.260">
    <property type="match status" value="1"/>
</dbReference>
<evidence type="ECO:0000256" key="12">
    <source>
        <dbReference type="ARBA" id="ARBA00031427"/>
    </source>
</evidence>
<keyword evidence="8" id="KW-0021">Allosteric enzyme</keyword>
<evidence type="ECO:0000313" key="16">
    <source>
        <dbReference type="Proteomes" id="UP000016519"/>
    </source>
</evidence>
<dbReference type="Gene3D" id="3.40.50.1100">
    <property type="match status" value="2"/>
</dbReference>
<dbReference type="InterPro" id="IPR000634">
    <property type="entry name" value="Ser/Thr_deHydtase_PyrdxlP-BS"/>
</dbReference>
<feature type="region of interest" description="Disordered" evidence="13">
    <location>
        <begin position="1"/>
        <end position="20"/>
    </location>
</feature>
<evidence type="ECO:0000313" key="15">
    <source>
        <dbReference type="EMBL" id="ERH31653.1"/>
    </source>
</evidence>
<keyword evidence="16" id="KW-1185">Reference proteome</keyword>
<dbReference type="FunFam" id="3.40.50.1100:FF:000005">
    <property type="entry name" value="Threonine dehydratase catabolic"/>
    <property type="match status" value="1"/>
</dbReference>
<comment type="similarity">
    <text evidence="4">Belongs to the serine/threonine dehydratase family.</text>
</comment>
<dbReference type="InterPro" id="IPR050147">
    <property type="entry name" value="Ser/Thr_Dehydratase"/>
</dbReference>
<evidence type="ECO:0000256" key="1">
    <source>
        <dbReference type="ARBA" id="ARBA00001274"/>
    </source>
</evidence>
<keyword evidence="10 15" id="KW-0456">Lyase</keyword>
<dbReference type="PROSITE" id="PS51671">
    <property type="entry name" value="ACT"/>
    <property type="match status" value="1"/>
</dbReference>
<dbReference type="NCBIfam" id="TIGR01127">
    <property type="entry name" value="ilvA_1Cterm"/>
    <property type="match status" value="1"/>
</dbReference>
<proteinExistence type="inferred from homology"/>
<feature type="compositionally biased region" description="Polar residues" evidence="13">
    <location>
        <begin position="1"/>
        <end position="13"/>
    </location>
</feature>
<name>U1SI72_9BIFI</name>
<evidence type="ECO:0000256" key="9">
    <source>
        <dbReference type="ARBA" id="ARBA00022898"/>
    </source>
</evidence>
<organism evidence="15 16">
    <name type="scientific">Alloscardovia omnicolens F0580</name>
    <dbReference type="NCBI Taxonomy" id="1321816"/>
    <lineage>
        <taxon>Bacteria</taxon>
        <taxon>Bacillati</taxon>
        <taxon>Actinomycetota</taxon>
        <taxon>Actinomycetes</taxon>
        <taxon>Bifidobacteriales</taxon>
        <taxon>Bifidobacteriaceae</taxon>
        <taxon>Alloscardovia</taxon>
    </lineage>
</organism>
<dbReference type="Pfam" id="PF00291">
    <property type="entry name" value="PALP"/>
    <property type="match status" value="1"/>
</dbReference>
<evidence type="ECO:0000256" key="3">
    <source>
        <dbReference type="ARBA" id="ARBA00004958"/>
    </source>
</evidence>
<sequence>MRISEETSMTTTHATHENHPAETYADYLSRDHAADLKLAAERLASVARHTHLEESQILSEMTGARVLLKPENLQKTGSFKLRGAYNKIASLSQDELDRGIITASAGNHAQGVAYAARERGAHATIVMPRITPPIKVDATRALGATVALEGDVFDESSAYAANAARTQGLTFVHPFNDYEVLTGQGTIAMEILEDCPEVTDILVPLGGGGLGAGVAMAVKTFAPHVRVIGVTPEGSVAFGQSFAAGEHRVHAADAVHTAAEGVAVREPGSLTFALLEKYLDGFVTVSERDISEMILLMLEKHKLVVEAAGAVSLAALNVLDKVQALPDLEAPLEAPALSERVIVPILSGGNIDTVTMGAVIQRGMISRGRIMQFGVELPDTPGQLALIAQILADLRANVIELNHDQFKAQSHYTNAVLLEVTVETNGPDHIQQIMDALHVKGFRVNRVY</sequence>
<dbReference type="SUPFAM" id="SSF53686">
    <property type="entry name" value="Tryptophan synthase beta subunit-like PLP-dependent enzymes"/>
    <property type="match status" value="1"/>
</dbReference>
<dbReference type="EMBL" id="AWSI01000009">
    <property type="protein sequence ID" value="ERH31653.1"/>
    <property type="molecule type" value="Genomic_DNA"/>
</dbReference>
<comment type="cofactor">
    <cofactor evidence="2">
        <name>pyridoxal 5'-phosphate</name>
        <dbReference type="ChEBI" id="CHEBI:597326"/>
    </cofactor>
</comment>
<dbReference type="InterPro" id="IPR005789">
    <property type="entry name" value="Thr_deHydtase_catblc"/>
</dbReference>
<comment type="pathway">
    <text evidence="3">Amino-acid degradation; L-threonine degradation via propanoate pathway; propanoate from L-threonine: step 1/4.</text>
</comment>
<dbReference type="GO" id="GO:0004794">
    <property type="term" value="F:threonine deaminase activity"/>
    <property type="evidence" value="ECO:0007669"/>
    <property type="project" value="UniProtKB-EC"/>
</dbReference>
<dbReference type="AlphaFoldDB" id="U1SI72"/>
<dbReference type="PROSITE" id="PS00165">
    <property type="entry name" value="DEHYDRATASE_SER_THR"/>
    <property type="match status" value="1"/>
</dbReference>
<dbReference type="PANTHER" id="PTHR48078:SF6">
    <property type="entry name" value="L-THREONINE DEHYDRATASE CATABOLIC TDCB"/>
    <property type="match status" value="1"/>
</dbReference>
<evidence type="ECO:0000256" key="11">
    <source>
        <dbReference type="ARBA" id="ARBA00025527"/>
    </source>
</evidence>
<dbReference type="GO" id="GO:0030170">
    <property type="term" value="F:pyridoxal phosphate binding"/>
    <property type="evidence" value="ECO:0007669"/>
    <property type="project" value="InterPro"/>
</dbReference>
<evidence type="ECO:0000256" key="13">
    <source>
        <dbReference type="SAM" id="MobiDB-lite"/>
    </source>
</evidence>
<evidence type="ECO:0000256" key="2">
    <source>
        <dbReference type="ARBA" id="ARBA00001933"/>
    </source>
</evidence>
<evidence type="ECO:0000256" key="8">
    <source>
        <dbReference type="ARBA" id="ARBA00022533"/>
    </source>
</evidence>
<dbReference type="HOGENOM" id="CLU_021152_4_1_11"/>
<dbReference type="PATRIC" id="fig|1321816.3.peg.64"/>
<evidence type="ECO:0000259" key="14">
    <source>
        <dbReference type="PROSITE" id="PS51671"/>
    </source>
</evidence>
<comment type="catalytic activity">
    <reaction evidence="1">
        <text>L-threonine = 2-oxobutanoate + NH4(+)</text>
        <dbReference type="Rhea" id="RHEA:22108"/>
        <dbReference type="ChEBI" id="CHEBI:16763"/>
        <dbReference type="ChEBI" id="CHEBI:28938"/>
        <dbReference type="ChEBI" id="CHEBI:57926"/>
        <dbReference type="EC" id="4.3.1.19"/>
    </reaction>
</comment>
<comment type="caution">
    <text evidence="15">The sequence shown here is derived from an EMBL/GenBank/DDBJ whole genome shotgun (WGS) entry which is preliminary data.</text>
</comment>
<dbReference type="GO" id="GO:0009097">
    <property type="term" value="P:isoleucine biosynthetic process"/>
    <property type="evidence" value="ECO:0007669"/>
    <property type="project" value="TreeGrafter"/>
</dbReference>
<reference evidence="15 16" key="1">
    <citation type="submission" date="2013-08" db="EMBL/GenBank/DDBJ databases">
        <authorList>
            <person name="Weinstock G."/>
            <person name="Sodergren E."/>
            <person name="Wylie T."/>
            <person name="Fulton L."/>
            <person name="Fulton R."/>
            <person name="Fronick C."/>
            <person name="O'Laughlin M."/>
            <person name="Godfrey J."/>
            <person name="Miner T."/>
            <person name="Herter B."/>
            <person name="Appelbaum E."/>
            <person name="Cordes M."/>
            <person name="Lek S."/>
            <person name="Wollam A."/>
            <person name="Pepin K.H."/>
            <person name="Palsikar V.B."/>
            <person name="Mitreva M."/>
            <person name="Wilson R.K."/>
        </authorList>
    </citation>
    <scope>NUCLEOTIDE SEQUENCE [LARGE SCALE GENOMIC DNA]</scope>
    <source>
        <strain evidence="15 16">F0580</strain>
    </source>
</reference>
<evidence type="ECO:0000256" key="5">
    <source>
        <dbReference type="ARBA" id="ARBA00011447"/>
    </source>
</evidence>
<dbReference type="PANTHER" id="PTHR48078">
    <property type="entry name" value="THREONINE DEHYDRATASE, MITOCHONDRIAL-RELATED"/>
    <property type="match status" value="1"/>
</dbReference>
<comment type="function">
    <text evidence="11">Catalyzes the anaerobic formation of alpha-ketobutyrate and ammonia from threonine in a two-step reaction. The first step involved a dehydration of threonine and a production of enamine intermediates (aminocrotonate), which tautomerizes to its imine form (iminobutyrate). Both intermediates are unstable and short-lived. The second step is the nonenzymatic hydrolysis of the enamine/imine intermediates to form 2-ketobutyrate and free ammonia. In the low water environment of the cell, the second step is accelerated by RidA.</text>
</comment>
<dbReference type="InterPro" id="IPR036052">
    <property type="entry name" value="TrpB-like_PALP_sf"/>
</dbReference>
<dbReference type="InterPro" id="IPR002912">
    <property type="entry name" value="ACT_dom"/>
</dbReference>
<evidence type="ECO:0000256" key="10">
    <source>
        <dbReference type="ARBA" id="ARBA00023239"/>
    </source>
</evidence>
<evidence type="ECO:0000256" key="7">
    <source>
        <dbReference type="ARBA" id="ARBA00022248"/>
    </source>
</evidence>
<evidence type="ECO:0000256" key="4">
    <source>
        <dbReference type="ARBA" id="ARBA00010869"/>
    </source>
</evidence>
<accession>U1SI72</accession>